<feature type="compositionally biased region" description="Low complexity" evidence="1">
    <location>
        <begin position="679"/>
        <end position="692"/>
    </location>
</feature>
<sequence>MRKSSNMPELLRDVSGQLASVEEGLAALDQHKRELHQHADSVKQEISSAVEFHMAALRAREKQLIRQVELVSTHQSCRLNVTQAQLLQHQGALAVTRSILHRCASGNEVLNSTSGPDNGACSKRNELCCLSTKSCGKETGGEISLPHGASGSDGVCVNMTGDRAHISICNSFEKTGDVVKRDLDGLNEPPSAVNNGSTHRNVNGLLQQAQKLLRVPFISVTSLEDPALTSAIQNLGNVTLPPTSSNGELVPHCEILPHCELLPHSELLPHCLEEYGDADHHVLHKSVRPDCAVATIDVRRPYLLAARARHSAKKIEALASEDPDKMPGDTKEDLVRWLHRMQLDTPVRRPQPPAKECDGVCVEEACQGNETCSSFSECFMNGQCKKNALEKTDQTNKWRLQQKPLQQLQLSDQDFLLRNLNKGPPAEQTTYAQTQLGNSKTFLMPSNLARKRLHSSPNSAIQPVIAHMDAIQRSSNGSWLLIKGTNGIAASLANIDLNSTSCGIENFEASAEDINKKMRANAESGEMKSLAFRAAILYQAPSAQWRLSSSEDKEQKNACNSGKKLPESDDVEKDSSNVKNDWLLKKAGLTSPKRSVLEKLAAENENSNMFLADRIKSQLSLASLASIENLKEKIDRLSAEAGKSAEVGDADSWLLQQSPAQRADNQILEEIMEKKSEWLSTSSQSSFSVISESESRGTGWLMP</sequence>
<gene>
    <name evidence="3 4" type="primary">LOC108675379</name>
</gene>
<protein>
    <submittedName>
        <fullName evidence="3 4">Uncharacterized protein LOC108675379</fullName>
    </submittedName>
</protein>
<feature type="region of interest" description="Disordered" evidence="1">
    <location>
        <begin position="679"/>
        <end position="703"/>
    </location>
</feature>
<dbReference type="PANTHER" id="PTHR17085:SF3">
    <property type="entry name" value="NUCLEAR RECEPTOR COACTIVATOR 4"/>
    <property type="match status" value="1"/>
</dbReference>
<proteinExistence type="predicted"/>
<dbReference type="InterPro" id="IPR039947">
    <property type="entry name" value="NCoA-4"/>
</dbReference>
<dbReference type="RefSeq" id="XP_018018873.1">
    <property type="nucleotide sequence ID" value="XM_018163384.2"/>
</dbReference>
<name>A0A8B7NYM3_HYAAZ</name>
<evidence type="ECO:0000313" key="2">
    <source>
        <dbReference type="Proteomes" id="UP000694843"/>
    </source>
</evidence>
<dbReference type="RefSeq" id="XP_018018871.1">
    <property type="nucleotide sequence ID" value="XM_018163382.2"/>
</dbReference>
<evidence type="ECO:0000313" key="4">
    <source>
        <dbReference type="RefSeq" id="XP_018018873.1"/>
    </source>
</evidence>
<accession>A0A8B7NYM3</accession>
<dbReference type="GO" id="GO:0003713">
    <property type="term" value="F:transcription coactivator activity"/>
    <property type="evidence" value="ECO:0007669"/>
    <property type="project" value="InterPro"/>
</dbReference>
<feature type="region of interest" description="Disordered" evidence="1">
    <location>
        <begin position="547"/>
        <end position="576"/>
    </location>
</feature>
<dbReference type="GeneID" id="108675379"/>
<dbReference type="Proteomes" id="UP000694843">
    <property type="component" value="Unplaced"/>
</dbReference>
<dbReference type="GO" id="GO:0009725">
    <property type="term" value="P:response to hormone"/>
    <property type="evidence" value="ECO:0007669"/>
    <property type="project" value="TreeGrafter"/>
</dbReference>
<dbReference type="AlphaFoldDB" id="A0A8B7NYM3"/>
<evidence type="ECO:0000256" key="1">
    <source>
        <dbReference type="SAM" id="MobiDB-lite"/>
    </source>
</evidence>
<evidence type="ECO:0000313" key="3">
    <source>
        <dbReference type="RefSeq" id="XP_018018871.1"/>
    </source>
</evidence>
<dbReference type="KEGG" id="hazt:108675379"/>
<reference evidence="3 4" key="1">
    <citation type="submission" date="2025-04" db="UniProtKB">
        <authorList>
            <consortium name="RefSeq"/>
        </authorList>
    </citation>
    <scope>IDENTIFICATION</scope>
    <source>
        <tissue evidence="3 4">Whole organism</tissue>
    </source>
</reference>
<keyword evidence="2" id="KW-1185">Reference proteome</keyword>
<dbReference type="PANTHER" id="PTHR17085">
    <property type="entry name" value="NUCLEAR RECEPTOR COACTIVATOR 4"/>
    <property type="match status" value="1"/>
</dbReference>
<dbReference type="GO" id="GO:0006879">
    <property type="term" value="P:intracellular iron ion homeostasis"/>
    <property type="evidence" value="ECO:0007669"/>
    <property type="project" value="InterPro"/>
</dbReference>
<dbReference type="OrthoDB" id="10526159at2759"/>
<organism evidence="2 4">
    <name type="scientific">Hyalella azteca</name>
    <name type="common">Amphipod</name>
    <dbReference type="NCBI Taxonomy" id="294128"/>
    <lineage>
        <taxon>Eukaryota</taxon>
        <taxon>Metazoa</taxon>
        <taxon>Ecdysozoa</taxon>
        <taxon>Arthropoda</taxon>
        <taxon>Crustacea</taxon>
        <taxon>Multicrustacea</taxon>
        <taxon>Malacostraca</taxon>
        <taxon>Eumalacostraca</taxon>
        <taxon>Peracarida</taxon>
        <taxon>Amphipoda</taxon>
        <taxon>Senticaudata</taxon>
        <taxon>Talitrida</taxon>
        <taxon>Talitroidea</taxon>
        <taxon>Hyalellidae</taxon>
        <taxon>Hyalella</taxon>
    </lineage>
</organism>